<name>A0A8S3T5J0_MYTED</name>
<gene>
    <name evidence="4" type="ORF">MEDL_41622</name>
</gene>
<dbReference type="SMART" id="SM00034">
    <property type="entry name" value="CLECT"/>
    <property type="match status" value="1"/>
</dbReference>
<dbReference type="EMBL" id="CAJPWZ010002000">
    <property type="protein sequence ID" value="CAG2228719.1"/>
    <property type="molecule type" value="Genomic_DNA"/>
</dbReference>
<dbReference type="SUPFAM" id="SSF56436">
    <property type="entry name" value="C-type lectin-like"/>
    <property type="match status" value="1"/>
</dbReference>
<proteinExistence type="predicted"/>
<sequence>MSWNEASVECQTRGGRLLNIYDEVRKIATSYYVRHMKDSSFLSSAFWIGLHDVNGSNTDGIFKWSDCSAITSSYWSTTPQANGEYCVSASQFDLSWKIRPCTDKLPAVCENRQPCSCKLSFDSANCADLETSVSSTKLGLSEEDCKTQCLLHVRSNEQCWGLSYDPTTSTCILHERLQTKNTCTLPLRYYRKACFSYRADPLSRENTTYTNTDVNPESVCTTGDDPIEPSIDCNYTLLVDITPPPCSCPKCGSEVSGLPEFWGNSTLQEQIDWLVTSLKVDKTNTSIMRRRKYSATDSRMTAASIGYAGAAILILVVSGIVILDMNRLWRDIKQAFKGVHMYILNKK</sequence>
<keyword evidence="1" id="KW-0472">Membrane</keyword>
<organism evidence="4 5">
    <name type="scientific">Mytilus edulis</name>
    <name type="common">Blue mussel</name>
    <dbReference type="NCBI Taxonomy" id="6550"/>
    <lineage>
        <taxon>Eukaryota</taxon>
        <taxon>Metazoa</taxon>
        <taxon>Spiralia</taxon>
        <taxon>Lophotrochozoa</taxon>
        <taxon>Mollusca</taxon>
        <taxon>Bivalvia</taxon>
        <taxon>Autobranchia</taxon>
        <taxon>Pteriomorphia</taxon>
        <taxon>Mytilida</taxon>
        <taxon>Mytiloidea</taxon>
        <taxon>Mytilidae</taxon>
        <taxon>Mytilinae</taxon>
        <taxon>Mytilus</taxon>
    </lineage>
</organism>
<dbReference type="InterPro" id="IPR016186">
    <property type="entry name" value="C-type_lectin-like/link_sf"/>
</dbReference>
<dbReference type="AlphaFoldDB" id="A0A8S3T5J0"/>
<evidence type="ECO:0000313" key="4">
    <source>
        <dbReference type="EMBL" id="CAG2228719.1"/>
    </source>
</evidence>
<dbReference type="Pfam" id="PF00059">
    <property type="entry name" value="Lectin_C"/>
    <property type="match status" value="1"/>
</dbReference>
<feature type="domain" description="Apple" evidence="3">
    <location>
        <begin position="115"/>
        <end position="194"/>
    </location>
</feature>
<evidence type="ECO:0000313" key="5">
    <source>
        <dbReference type="Proteomes" id="UP000683360"/>
    </source>
</evidence>
<evidence type="ECO:0000259" key="3">
    <source>
        <dbReference type="PROSITE" id="PS50948"/>
    </source>
</evidence>
<evidence type="ECO:0000256" key="1">
    <source>
        <dbReference type="SAM" id="Phobius"/>
    </source>
</evidence>
<evidence type="ECO:0000259" key="2">
    <source>
        <dbReference type="PROSITE" id="PS50041"/>
    </source>
</evidence>
<accession>A0A8S3T5J0</accession>
<feature type="transmembrane region" description="Helical" evidence="1">
    <location>
        <begin position="300"/>
        <end position="323"/>
    </location>
</feature>
<dbReference type="InterPro" id="IPR001304">
    <property type="entry name" value="C-type_lectin-like"/>
</dbReference>
<keyword evidence="1" id="KW-1133">Transmembrane helix</keyword>
<dbReference type="PROSITE" id="PS50948">
    <property type="entry name" value="PAN"/>
    <property type="match status" value="1"/>
</dbReference>
<dbReference type="InterPro" id="IPR003609">
    <property type="entry name" value="Pan_app"/>
</dbReference>
<dbReference type="InterPro" id="IPR016187">
    <property type="entry name" value="CTDL_fold"/>
</dbReference>
<keyword evidence="1" id="KW-0812">Transmembrane</keyword>
<dbReference type="Proteomes" id="UP000683360">
    <property type="component" value="Unassembled WGS sequence"/>
</dbReference>
<reference evidence="4" key="1">
    <citation type="submission" date="2021-03" db="EMBL/GenBank/DDBJ databases">
        <authorList>
            <person name="Bekaert M."/>
        </authorList>
    </citation>
    <scope>NUCLEOTIDE SEQUENCE</scope>
</reference>
<dbReference type="Gene3D" id="3.10.100.10">
    <property type="entry name" value="Mannose-Binding Protein A, subunit A"/>
    <property type="match status" value="1"/>
</dbReference>
<comment type="caution">
    <text evidence="4">The sequence shown here is derived from an EMBL/GenBank/DDBJ whole genome shotgun (WGS) entry which is preliminary data.</text>
</comment>
<evidence type="ECO:0008006" key="6">
    <source>
        <dbReference type="Google" id="ProtNLM"/>
    </source>
</evidence>
<dbReference type="CDD" id="cd00037">
    <property type="entry name" value="CLECT"/>
    <property type="match status" value="1"/>
</dbReference>
<keyword evidence="5" id="KW-1185">Reference proteome</keyword>
<feature type="domain" description="C-type lectin" evidence="2">
    <location>
        <begin position="1"/>
        <end position="110"/>
    </location>
</feature>
<dbReference type="PROSITE" id="PS50041">
    <property type="entry name" value="C_TYPE_LECTIN_2"/>
    <property type="match status" value="1"/>
</dbReference>
<protein>
    <recommendedName>
        <fullName evidence="6">C-type lectin domain-containing protein</fullName>
    </recommendedName>
</protein>
<dbReference type="OrthoDB" id="6068139at2759"/>